<evidence type="ECO:0000256" key="5">
    <source>
        <dbReference type="ARBA" id="ARBA00023136"/>
    </source>
</evidence>
<evidence type="ECO:0000256" key="1">
    <source>
        <dbReference type="ARBA" id="ARBA00004141"/>
    </source>
</evidence>
<reference evidence="8" key="1">
    <citation type="journal article" date="2020" name="Stud. Mycol.">
        <title>101 Dothideomycetes genomes: a test case for predicting lifestyles and emergence of pathogens.</title>
        <authorList>
            <person name="Haridas S."/>
            <person name="Albert R."/>
            <person name="Binder M."/>
            <person name="Bloem J."/>
            <person name="Labutti K."/>
            <person name="Salamov A."/>
            <person name="Andreopoulos B."/>
            <person name="Baker S."/>
            <person name="Barry K."/>
            <person name="Bills G."/>
            <person name="Bluhm B."/>
            <person name="Cannon C."/>
            <person name="Castanera R."/>
            <person name="Culley D."/>
            <person name="Daum C."/>
            <person name="Ezra D."/>
            <person name="Gonzalez J."/>
            <person name="Henrissat B."/>
            <person name="Kuo A."/>
            <person name="Liang C."/>
            <person name="Lipzen A."/>
            <person name="Lutzoni F."/>
            <person name="Magnuson J."/>
            <person name="Mondo S."/>
            <person name="Nolan M."/>
            <person name="Ohm R."/>
            <person name="Pangilinan J."/>
            <person name="Park H.-J."/>
            <person name="Ramirez L."/>
            <person name="Alfaro M."/>
            <person name="Sun H."/>
            <person name="Tritt A."/>
            <person name="Yoshinaga Y."/>
            <person name="Zwiers L.-H."/>
            <person name="Turgeon B."/>
            <person name="Goodwin S."/>
            <person name="Spatafora J."/>
            <person name="Crous P."/>
            <person name="Grigoriev I."/>
        </authorList>
    </citation>
    <scope>NUCLEOTIDE SEQUENCE</scope>
    <source>
        <strain evidence="8">CBS 116005</strain>
    </source>
</reference>
<accession>A0A6G1KTD3</accession>
<feature type="transmembrane region" description="Helical" evidence="6">
    <location>
        <begin position="133"/>
        <end position="154"/>
    </location>
</feature>
<organism evidence="8 9">
    <name type="scientific">Teratosphaeria nubilosa</name>
    <dbReference type="NCBI Taxonomy" id="161662"/>
    <lineage>
        <taxon>Eukaryota</taxon>
        <taxon>Fungi</taxon>
        <taxon>Dikarya</taxon>
        <taxon>Ascomycota</taxon>
        <taxon>Pezizomycotina</taxon>
        <taxon>Dothideomycetes</taxon>
        <taxon>Dothideomycetidae</taxon>
        <taxon>Mycosphaerellales</taxon>
        <taxon>Teratosphaeriaceae</taxon>
        <taxon>Teratosphaeria</taxon>
    </lineage>
</organism>
<evidence type="ECO:0000256" key="6">
    <source>
        <dbReference type="SAM" id="Phobius"/>
    </source>
</evidence>
<gene>
    <name evidence="8" type="ORF">EJ03DRAFT_379103</name>
</gene>
<keyword evidence="4 6" id="KW-1133">Transmembrane helix</keyword>
<comment type="subcellular location">
    <subcellularLocation>
        <location evidence="1">Membrane</location>
        <topology evidence="1">Multi-pass membrane protein</topology>
    </subcellularLocation>
</comment>
<feature type="transmembrane region" description="Helical" evidence="6">
    <location>
        <begin position="161"/>
        <end position="181"/>
    </location>
</feature>
<evidence type="ECO:0000313" key="8">
    <source>
        <dbReference type="EMBL" id="KAF2763847.1"/>
    </source>
</evidence>
<dbReference type="GO" id="GO:0015179">
    <property type="term" value="F:L-amino acid transmembrane transporter activity"/>
    <property type="evidence" value="ECO:0007669"/>
    <property type="project" value="TreeGrafter"/>
</dbReference>
<feature type="transmembrane region" description="Helical" evidence="6">
    <location>
        <begin position="275"/>
        <end position="295"/>
    </location>
</feature>
<feature type="transmembrane region" description="Helical" evidence="6">
    <location>
        <begin position="419"/>
        <end position="440"/>
    </location>
</feature>
<evidence type="ECO:0000256" key="2">
    <source>
        <dbReference type="ARBA" id="ARBA00008066"/>
    </source>
</evidence>
<comment type="similarity">
    <text evidence="2">Belongs to the amino acid/polyamine transporter 2 family.</text>
</comment>
<sequence>MAIEKSLNLDISADTSAAAIPPANDEAEVFITGTNGVDFRTVSWVKAAIFLLKMTFATGVLSIPAALYTLGAVAGAIFIIFWGLLNTYMAYIQGQFKLAHPSVHTVADAAHIAIIDLGCRERTAYLVREVTELLYTVSWIMCTGLGILGLSIALNAVSKHSACSIVFGLAAYLIVATIASIRKMEHLSWITWLGFITLVIAILIVVVAVTIPDRPAAAPKKGDFDLGFFAFPPAGTTFVAAWAASLAIYASSANTSGFVPVISEMREPKDFFKSLYTCMTWVTSSYLALGLTIYAYCGKWVTSPALGSAGPTIKIIAYAIAIPGLIATGMICVHISAKSVFVRLLRGTRHLTENTKTHWAVWLSCTYGTGAAGYILSEAVPFFSSLVSLIGALGFGPLGICLPVLLWASLHKNTWQRSALWNCAWVLQLCVFALGLLVTVGGTYATVVSIVAQYNAGQVGSAFSCADNSGTLVSS</sequence>
<protein>
    <recommendedName>
        <fullName evidence="7">Amino acid transporter transmembrane domain-containing protein</fullName>
    </recommendedName>
</protein>
<name>A0A6G1KTD3_9PEZI</name>
<feature type="transmembrane region" description="Helical" evidence="6">
    <location>
        <begin position="56"/>
        <end position="85"/>
    </location>
</feature>
<proteinExistence type="inferred from homology"/>
<keyword evidence="9" id="KW-1185">Reference proteome</keyword>
<evidence type="ECO:0000256" key="4">
    <source>
        <dbReference type="ARBA" id="ARBA00022989"/>
    </source>
</evidence>
<evidence type="ECO:0000256" key="3">
    <source>
        <dbReference type="ARBA" id="ARBA00022692"/>
    </source>
</evidence>
<evidence type="ECO:0000313" key="9">
    <source>
        <dbReference type="Proteomes" id="UP000799436"/>
    </source>
</evidence>
<evidence type="ECO:0000259" key="7">
    <source>
        <dbReference type="Pfam" id="PF01490"/>
    </source>
</evidence>
<dbReference type="Pfam" id="PF01490">
    <property type="entry name" value="Aa_trans"/>
    <property type="match status" value="1"/>
</dbReference>
<dbReference type="AlphaFoldDB" id="A0A6G1KTD3"/>
<keyword evidence="5 6" id="KW-0472">Membrane</keyword>
<dbReference type="InterPro" id="IPR013057">
    <property type="entry name" value="AA_transpt_TM"/>
</dbReference>
<feature type="domain" description="Amino acid transporter transmembrane" evidence="7">
    <location>
        <begin position="41"/>
        <end position="447"/>
    </location>
</feature>
<feature type="transmembrane region" description="Helical" evidence="6">
    <location>
        <begin position="187"/>
        <end position="211"/>
    </location>
</feature>
<feature type="transmembrane region" description="Helical" evidence="6">
    <location>
        <begin position="358"/>
        <end position="376"/>
    </location>
</feature>
<feature type="transmembrane region" description="Helical" evidence="6">
    <location>
        <begin position="382"/>
        <end position="407"/>
    </location>
</feature>
<keyword evidence="3 6" id="KW-0812">Transmembrane</keyword>
<dbReference type="PANTHER" id="PTHR22950">
    <property type="entry name" value="AMINO ACID TRANSPORTER"/>
    <property type="match status" value="1"/>
</dbReference>
<dbReference type="Proteomes" id="UP000799436">
    <property type="component" value="Unassembled WGS sequence"/>
</dbReference>
<dbReference type="EMBL" id="ML995957">
    <property type="protein sequence ID" value="KAF2763847.1"/>
    <property type="molecule type" value="Genomic_DNA"/>
</dbReference>
<dbReference type="OrthoDB" id="3162524at2759"/>
<feature type="transmembrane region" description="Helical" evidence="6">
    <location>
        <begin position="315"/>
        <end position="337"/>
    </location>
</feature>
<dbReference type="GO" id="GO:0016020">
    <property type="term" value="C:membrane"/>
    <property type="evidence" value="ECO:0007669"/>
    <property type="project" value="UniProtKB-SubCell"/>
</dbReference>
<dbReference type="PANTHER" id="PTHR22950:SF697">
    <property type="entry name" value="AMINO ACID TRANSPORTER (EUROFUNG)"/>
    <property type="match status" value="1"/>
</dbReference>